<dbReference type="OrthoDB" id="2143914at2759"/>
<evidence type="ECO:0000313" key="9">
    <source>
        <dbReference type="Proteomes" id="UP000515123"/>
    </source>
</evidence>
<proteinExistence type="predicted"/>
<dbReference type="PANTHER" id="PTHR46621">
    <property type="entry name" value="SNRNA-ACTIVATING PROTEIN COMPLEX SUBUNIT 4"/>
    <property type="match status" value="1"/>
</dbReference>
<feature type="compositionally biased region" description="Polar residues" evidence="5">
    <location>
        <begin position="779"/>
        <end position="791"/>
    </location>
</feature>
<feature type="domain" description="Myb-like" evidence="6">
    <location>
        <begin position="392"/>
        <end position="444"/>
    </location>
</feature>
<evidence type="ECO:0000256" key="1">
    <source>
        <dbReference type="ARBA" id="ARBA00023015"/>
    </source>
</evidence>
<dbReference type="InterPro" id="IPR009057">
    <property type="entry name" value="Homeodomain-like_sf"/>
</dbReference>
<feature type="domain" description="Myb-like" evidence="6">
    <location>
        <begin position="445"/>
        <end position="496"/>
    </location>
</feature>
<evidence type="ECO:0000256" key="2">
    <source>
        <dbReference type="ARBA" id="ARBA00023125"/>
    </source>
</evidence>
<dbReference type="GO" id="GO:0000978">
    <property type="term" value="F:RNA polymerase II cis-regulatory region sequence-specific DNA binding"/>
    <property type="evidence" value="ECO:0007669"/>
    <property type="project" value="TreeGrafter"/>
</dbReference>
<dbReference type="GO" id="GO:0001006">
    <property type="term" value="F:RNA polymerase III type 3 promoter sequence-specific DNA binding"/>
    <property type="evidence" value="ECO:0007669"/>
    <property type="project" value="TreeGrafter"/>
</dbReference>
<dbReference type="CDD" id="cd00167">
    <property type="entry name" value="SANT"/>
    <property type="match status" value="3"/>
</dbReference>
<keyword evidence="2" id="KW-0238">DNA-binding</keyword>
<dbReference type="Gene3D" id="1.10.10.60">
    <property type="entry name" value="Homeodomain-like"/>
    <property type="match status" value="5"/>
</dbReference>
<organism evidence="11">
    <name type="scientific">Ananas comosus</name>
    <name type="common">Pineapple</name>
    <name type="synonym">Ananas ananas</name>
    <dbReference type="NCBI Taxonomy" id="4615"/>
    <lineage>
        <taxon>Eukaryota</taxon>
        <taxon>Viridiplantae</taxon>
        <taxon>Streptophyta</taxon>
        <taxon>Embryophyta</taxon>
        <taxon>Tracheophyta</taxon>
        <taxon>Spermatophyta</taxon>
        <taxon>Magnoliopsida</taxon>
        <taxon>Liliopsida</taxon>
        <taxon>Poales</taxon>
        <taxon>Bromeliaceae</taxon>
        <taxon>Bromelioideae</taxon>
        <taxon>Ananas</taxon>
    </lineage>
</organism>
<dbReference type="PROSITE" id="PS50090">
    <property type="entry name" value="MYB_LIKE"/>
    <property type="match status" value="5"/>
</dbReference>
<feature type="compositionally biased region" description="Low complexity" evidence="5">
    <location>
        <begin position="792"/>
        <end position="803"/>
    </location>
</feature>
<feature type="compositionally biased region" description="Basic and acidic residues" evidence="5">
    <location>
        <begin position="647"/>
        <end position="658"/>
    </location>
</feature>
<dbReference type="Pfam" id="PF00249">
    <property type="entry name" value="Myb_DNA-binding"/>
    <property type="match status" value="3"/>
</dbReference>
<feature type="compositionally biased region" description="Polar residues" evidence="5">
    <location>
        <begin position="636"/>
        <end position="646"/>
    </location>
</feature>
<dbReference type="GeneID" id="109715758"/>
<keyword evidence="9" id="KW-1185">Reference proteome</keyword>
<dbReference type="RefSeq" id="XP_020096490.1">
    <property type="nucleotide sequence ID" value="XM_020240901.1"/>
</dbReference>
<feature type="domain" description="Myb-like" evidence="6">
    <location>
        <begin position="295"/>
        <end position="389"/>
    </location>
</feature>
<dbReference type="SUPFAM" id="SSF46689">
    <property type="entry name" value="Homeodomain-like"/>
    <property type="match status" value="3"/>
</dbReference>
<feature type="compositionally biased region" description="Basic residues" evidence="5">
    <location>
        <begin position="659"/>
        <end position="668"/>
    </location>
</feature>
<dbReference type="PANTHER" id="PTHR46621:SF1">
    <property type="entry name" value="SNRNA-ACTIVATING PROTEIN COMPLEX SUBUNIT 4"/>
    <property type="match status" value="1"/>
</dbReference>
<evidence type="ECO:0000259" key="8">
    <source>
        <dbReference type="PROSITE" id="PS51294"/>
    </source>
</evidence>
<feature type="domain" description="HTH myb-type" evidence="8">
    <location>
        <begin position="550"/>
        <end position="604"/>
    </location>
</feature>
<feature type="compositionally biased region" description="Polar residues" evidence="5">
    <location>
        <begin position="808"/>
        <end position="818"/>
    </location>
</feature>
<evidence type="ECO:0000256" key="3">
    <source>
        <dbReference type="ARBA" id="ARBA00023163"/>
    </source>
</evidence>
<accession>A0A6P5FJJ4</accession>
<dbReference type="GO" id="GO:0019185">
    <property type="term" value="C:snRNA-activating protein complex"/>
    <property type="evidence" value="ECO:0007669"/>
    <property type="project" value="TreeGrafter"/>
</dbReference>
<evidence type="ECO:0000256" key="5">
    <source>
        <dbReference type="SAM" id="MobiDB-lite"/>
    </source>
</evidence>
<name>A0A6P5FJJ4_ANACO</name>
<dbReference type="PROSITE" id="PS51293">
    <property type="entry name" value="SANT"/>
    <property type="match status" value="1"/>
</dbReference>
<dbReference type="InterPro" id="IPR017884">
    <property type="entry name" value="SANT_dom"/>
</dbReference>
<dbReference type="GO" id="GO:0042795">
    <property type="term" value="P:snRNA transcription by RNA polymerase II"/>
    <property type="evidence" value="ECO:0007669"/>
    <property type="project" value="TreeGrafter"/>
</dbReference>
<dbReference type="GO" id="GO:0042796">
    <property type="term" value="P:snRNA transcription by RNA polymerase III"/>
    <property type="evidence" value="ECO:0007669"/>
    <property type="project" value="TreeGrafter"/>
</dbReference>
<dbReference type="FunFam" id="1.10.10.60:FF:000016">
    <property type="entry name" value="Transcriptional activator Myb isoform A"/>
    <property type="match status" value="1"/>
</dbReference>
<protein>
    <submittedName>
        <fullName evidence="10 11">snRNA-activating protein complex subunit 4 isoform X1</fullName>
    </submittedName>
</protein>
<feature type="region of interest" description="Disordered" evidence="5">
    <location>
        <begin position="628"/>
        <end position="818"/>
    </location>
</feature>
<keyword evidence="4" id="KW-0539">Nucleus</keyword>
<dbReference type="PROSITE" id="PS51294">
    <property type="entry name" value="HTH_MYB"/>
    <property type="match status" value="3"/>
</dbReference>
<feature type="domain" description="SANT" evidence="7">
    <location>
        <begin position="448"/>
        <end position="497"/>
    </location>
</feature>
<sequence length="818" mass="91993">MASYASSDSDRDDALDEDMEALRRACMLTGADPADALGGSDSDSGGESSDSDDLGLLRRLQERFSVPSAAAGASESLPFVKPLSILPQSDSDEEDDFETLRAIQRRFSHYESDALQRTSESFVQEADDSGLMSKQGTPDIFPKGGKRGVLSEEYSGSTAKVSHHGENKSLNFNARTLTHSQFPKSAQALVDALKKNRSCQKFIRRKLIEIEAKIEENKKLKDRVKCLMDFQVACKKTAGHILCQKKDPRVRLISNQKPSSRQPQKNTCRKLPVLYYGPEENSQVSKYKLVQERFPVSLRKQPWSNTEREKLAKGIKQQYQEMLMCNLMNADSNIEGLHGSDMMPALCSSDLEVPPEKIRSFLPSVNWDRLATLYLPDRSGEECEARWLNCEDPLINHNPWTMMEDKKLLFIVQEGGVYNWINISISLGTHRTPFQCLARYQRSLNPHILNRDWTEEEDITLCAAVETFGDNNWQAVASHMDSRTGPQCSNRWRKTLNPDRRKVGRWSVDEDKRLKVAVMLFGAKNWNKIAQFAPGRTQVQCRERWLNCLDPSLNLQAWTAEEDSKLLEAINEHGYCWSRIAACIPPRTDSQCRRRWKVLLPHEVPLLQAARQMKRTVLISNFVDRESERPTIGPNDFTTVISSKSGETVEKTSSDQTKKMRTKSKRCRKENSAADGLMESSAGTAEDVRVERSTKRSSSSSRQRKSRDKSRKTDEENLTTDGIANPSGDNVPANMPGLHGVNSCTAEKMGIKQKRETSSSNSRKKSRNESGKSPGDNFTPRSMVNTSANVDSSGLLLYSNGNSHTDENGNTTGVECQH</sequence>
<evidence type="ECO:0000313" key="10">
    <source>
        <dbReference type="RefSeq" id="XP_020096490.1"/>
    </source>
</evidence>
<reference evidence="9" key="1">
    <citation type="journal article" date="2015" name="Nat. Genet.">
        <title>The pineapple genome and the evolution of CAM photosynthesis.</title>
        <authorList>
            <person name="Ming R."/>
            <person name="VanBuren R."/>
            <person name="Wai C.M."/>
            <person name="Tang H."/>
            <person name="Schatz M.C."/>
            <person name="Bowers J.E."/>
            <person name="Lyons E."/>
            <person name="Wang M.L."/>
            <person name="Chen J."/>
            <person name="Biggers E."/>
            <person name="Zhang J."/>
            <person name="Huang L."/>
            <person name="Zhang L."/>
            <person name="Miao W."/>
            <person name="Zhang J."/>
            <person name="Ye Z."/>
            <person name="Miao C."/>
            <person name="Lin Z."/>
            <person name="Wang H."/>
            <person name="Zhou H."/>
            <person name="Yim W.C."/>
            <person name="Priest H.D."/>
            <person name="Zheng C."/>
            <person name="Woodhouse M."/>
            <person name="Edger P.P."/>
            <person name="Guyot R."/>
            <person name="Guo H.B."/>
            <person name="Guo H."/>
            <person name="Zheng G."/>
            <person name="Singh R."/>
            <person name="Sharma A."/>
            <person name="Min X."/>
            <person name="Zheng Y."/>
            <person name="Lee H."/>
            <person name="Gurtowski J."/>
            <person name="Sedlazeck F.J."/>
            <person name="Harkess A."/>
            <person name="McKain M.R."/>
            <person name="Liao Z."/>
            <person name="Fang J."/>
            <person name="Liu J."/>
            <person name="Zhang X."/>
            <person name="Zhang Q."/>
            <person name="Hu W."/>
            <person name="Qin Y."/>
            <person name="Wang K."/>
            <person name="Chen L.Y."/>
            <person name="Shirley N."/>
            <person name="Lin Y.R."/>
            <person name="Liu L.Y."/>
            <person name="Hernandez A.G."/>
            <person name="Wright C.L."/>
            <person name="Bulone V."/>
            <person name="Tuskan G.A."/>
            <person name="Heath K."/>
            <person name="Zee F."/>
            <person name="Moore P.H."/>
            <person name="Sunkar R."/>
            <person name="Leebens-Mack J.H."/>
            <person name="Mockler T."/>
            <person name="Bennetzen J.L."/>
            <person name="Freeling M."/>
            <person name="Sankoff D."/>
            <person name="Paterson A.H."/>
            <person name="Zhu X."/>
            <person name="Yang X."/>
            <person name="Smith J.A."/>
            <person name="Cushman J.C."/>
            <person name="Paull R.E."/>
            <person name="Yu Q."/>
        </authorList>
    </citation>
    <scope>NUCLEOTIDE SEQUENCE [LARGE SCALE GENOMIC DNA]</scope>
    <source>
        <strain evidence="9">cv. F153</strain>
    </source>
</reference>
<feature type="domain" description="Myb-like" evidence="6">
    <location>
        <begin position="550"/>
        <end position="600"/>
    </location>
</feature>
<dbReference type="Proteomes" id="UP000515123">
    <property type="component" value="Linkage group 9"/>
</dbReference>
<feature type="domain" description="HTH myb-type" evidence="8">
    <location>
        <begin position="504"/>
        <end position="549"/>
    </location>
</feature>
<reference evidence="10 11" key="2">
    <citation type="submission" date="2025-04" db="UniProtKB">
        <authorList>
            <consortium name="RefSeq"/>
        </authorList>
    </citation>
    <scope>IDENTIFICATION</scope>
    <source>
        <tissue evidence="10 11">Leaf</tissue>
    </source>
</reference>
<dbReference type="SMART" id="SM00717">
    <property type="entry name" value="SANT"/>
    <property type="match status" value="5"/>
</dbReference>
<dbReference type="RefSeq" id="XP_020096491.1">
    <property type="nucleotide sequence ID" value="XM_020240902.1"/>
</dbReference>
<evidence type="ECO:0000259" key="7">
    <source>
        <dbReference type="PROSITE" id="PS51293"/>
    </source>
</evidence>
<dbReference type="InterPro" id="IPR017930">
    <property type="entry name" value="Myb_dom"/>
</dbReference>
<feature type="compositionally biased region" description="Low complexity" evidence="5">
    <location>
        <begin position="30"/>
        <end position="48"/>
    </location>
</feature>
<feature type="domain" description="HTH myb-type" evidence="8">
    <location>
        <begin position="445"/>
        <end position="500"/>
    </location>
</feature>
<evidence type="ECO:0000313" key="11">
    <source>
        <dbReference type="RefSeq" id="XP_020096491.1"/>
    </source>
</evidence>
<keyword evidence="3" id="KW-0804">Transcription</keyword>
<evidence type="ECO:0000256" key="4">
    <source>
        <dbReference type="ARBA" id="ARBA00023242"/>
    </source>
</evidence>
<dbReference type="InterPro" id="IPR001005">
    <property type="entry name" value="SANT/Myb"/>
</dbReference>
<gene>
    <name evidence="10 11" type="primary">LOC109715758</name>
</gene>
<dbReference type="AlphaFoldDB" id="A0A6P5FJJ4"/>
<keyword evidence="1" id="KW-0805">Transcription regulation</keyword>
<evidence type="ECO:0000259" key="6">
    <source>
        <dbReference type="PROSITE" id="PS50090"/>
    </source>
</evidence>
<feature type="domain" description="Myb-like" evidence="6">
    <location>
        <begin position="498"/>
        <end position="549"/>
    </location>
</feature>
<dbReference type="InterPro" id="IPR051575">
    <property type="entry name" value="Myb-like_DNA-bd"/>
</dbReference>
<feature type="region of interest" description="Disordered" evidence="5">
    <location>
        <begin position="26"/>
        <end position="56"/>
    </location>
</feature>